<evidence type="ECO:0000313" key="7">
    <source>
        <dbReference type="Proteomes" id="UP001596507"/>
    </source>
</evidence>
<keyword evidence="3" id="KW-0804">Transcription</keyword>
<dbReference type="RefSeq" id="WP_262874172.1">
    <property type="nucleotide sequence ID" value="NZ_BAABKW010000012.1"/>
</dbReference>
<keyword evidence="2 4" id="KW-0238">DNA-binding</keyword>
<evidence type="ECO:0000259" key="5">
    <source>
        <dbReference type="PROSITE" id="PS50977"/>
    </source>
</evidence>
<accession>A0ABW2HDB1</accession>
<organism evidence="6 7">
    <name type="scientific">Microbacterium fluvii</name>
    <dbReference type="NCBI Taxonomy" id="415215"/>
    <lineage>
        <taxon>Bacteria</taxon>
        <taxon>Bacillati</taxon>
        <taxon>Actinomycetota</taxon>
        <taxon>Actinomycetes</taxon>
        <taxon>Micrococcales</taxon>
        <taxon>Microbacteriaceae</taxon>
        <taxon>Microbacterium</taxon>
    </lineage>
</organism>
<name>A0ABW2HDB1_9MICO</name>
<proteinExistence type="predicted"/>
<dbReference type="EMBL" id="JBHTBE010000002">
    <property type="protein sequence ID" value="MFC7269249.1"/>
    <property type="molecule type" value="Genomic_DNA"/>
</dbReference>
<evidence type="ECO:0000256" key="2">
    <source>
        <dbReference type="ARBA" id="ARBA00023125"/>
    </source>
</evidence>
<sequence>MASLRVAQKELTRKRLLSTALELFEKQGYSATTIDEIAGAAGTTRVTFYAHFPSRREIMRALIDELNELLERSESADHGSTAVGLVEAVRIGTADALGPWLRAQASRWPAIRPYILAATEAAAVDGELREVFHAWFDEVADDIAEGLTQAGRFDPEGRHVRGDLAVGMLDRTALNWMTHEWPVDSDVRFAVLVDAWVALLGD</sequence>
<comment type="caution">
    <text evidence="6">The sequence shown here is derived from an EMBL/GenBank/DDBJ whole genome shotgun (WGS) entry which is preliminary data.</text>
</comment>
<gene>
    <name evidence="6" type="ORF">ACFQRL_09785</name>
</gene>
<keyword evidence="7" id="KW-1185">Reference proteome</keyword>
<reference evidence="7" key="1">
    <citation type="journal article" date="2019" name="Int. J. Syst. Evol. Microbiol.">
        <title>The Global Catalogue of Microorganisms (GCM) 10K type strain sequencing project: providing services to taxonomists for standard genome sequencing and annotation.</title>
        <authorList>
            <consortium name="The Broad Institute Genomics Platform"/>
            <consortium name="The Broad Institute Genome Sequencing Center for Infectious Disease"/>
            <person name="Wu L."/>
            <person name="Ma J."/>
        </authorList>
    </citation>
    <scope>NUCLEOTIDE SEQUENCE [LARGE SCALE GENOMIC DNA]</scope>
    <source>
        <strain evidence="7">CGMCC 1.15772</strain>
    </source>
</reference>
<dbReference type="InterPro" id="IPR050109">
    <property type="entry name" value="HTH-type_TetR-like_transc_reg"/>
</dbReference>
<feature type="domain" description="HTH tetR-type" evidence="5">
    <location>
        <begin position="10"/>
        <end position="70"/>
    </location>
</feature>
<evidence type="ECO:0000256" key="3">
    <source>
        <dbReference type="ARBA" id="ARBA00023163"/>
    </source>
</evidence>
<dbReference type="Gene3D" id="1.10.357.10">
    <property type="entry name" value="Tetracycline Repressor, domain 2"/>
    <property type="match status" value="1"/>
</dbReference>
<evidence type="ECO:0000256" key="1">
    <source>
        <dbReference type="ARBA" id="ARBA00023015"/>
    </source>
</evidence>
<evidence type="ECO:0000313" key="6">
    <source>
        <dbReference type="EMBL" id="MFC7269249.1"/>
    </source>
</evidence>
<dbReference type="PANTHER" id="PTHR30055">
    <property type="entry name" value="HTH-TYPE TRANSCRIPTIONAL REGULATOR RUTR"/>
    <property type="match status" value="1"/>
</dbReference>
<feature type="DNA-binding region" description="H-T-H motif" evidence="4">
    <location>
        <begin position="33"/>
        <end position="52"/>
    </location>
</feature>
<keyword evidence="1" id="KW-0805">Transcription regulation</keyword>
<dbReference type="PROSITE" id="PS50977">
    <property type="entry name" value="HTH_TETR_2"/>
    <property type="match status" value="1"/>
</dbReference>
<dbReference type="PANTHER" id="PTHR30055:SF238">
    <property type="entry name" value="MYCOFACTOCIN BIOSYNTHESIS TRANSCRIPTIONAL REGULATOR MFTR-RELATED"/>
    <property type="match status" value="1"/>
</dbReference>
<protein>
    <submittedName>
        <fullName evidence="6">TetR/AcrR family transcriptional regulator</fullName>
    </submittedName>
</protein>
<dbReference type="Proteomes" id="UP001596507">
    <property type="component" value="Unassembled WGS sequence"/>
</dbReference>
<dbReference type="SUPFAM" id="SSF46689">
    <property type="entry name" value="Homeodomain-like"/>
    <property type="match status" value="1"/>
</dbReference>
<dbReference type="InterPro" id="IPR001647">
    <property type="entry name" value="HTH_TetR"/>
</dbReference>
<evidence type="ECO:0000256" key="4">
    <source>
        <dbReference type="PROSITE-ProRule" id="PRU00335"/>
    </source>
</evidence>
<dbReference type="PRINTS" id="PR00455">
    <property type="entry name" value="HTHTETR"/>
</dbReference>
<dbReference type="InterPro" id="IPR009057">
    <property type="entry name" value="Homeodomain-like_sf"/>
</dbReference>
<dbReference type="Pfam" id="PF00440">
    <property type="entry name" value="TetR_N"/>
    <property type="match status" value="1"/>
</dbReference>